<evidence type="ECO:0000313" key="7">
    <source>
        <dbReference type="EMBL" id="JAT48974.1"/>
    </source>
</evidence>
<proteinExistence type="inferred from homology"/>
<dbReference type="AlphaFoldDB" id="A0A1D1Y2W3"/>
<evidence type="ECO:0000256" key="1">
    <source>
        <dbReference type="ARBA" id="ARBA00010617"/>
    </source>
</evidence>
<keyword evidence="5" id="KW-0408">Iron</keyword>
<feature type="non-terminal residue" evidence="7">
    <location>
        <position position="1"/>
    </location>
</feature>
<dbReference type="EMBL" id="GDJX01018962">
    <property type="protein sequence ID" value="JAT48974.1"/>
    <property type="molecule type" value="Transcribed_RNA"/>
</dbReference>
<keyword evidence="6" id="KW-0472">Membrane</keyword>
<dbReference type="GO" id="GO:0004497">
    <property type="term" value="F:monooxygenase activity"/>
    <property type="evidence" value="ECO:0007669"/>
    <property type="project" value="InterPro"/>
</dbReference>
<sequence length="169" mass="18722">TTMAAVVLPDLLPQRPASVALLFSVLGMLLLVCYCCTASSPIWRRRGARPNLPPSPRKLPIIGNLHQLGALPHRALLALSHRHGPLMLLQLGQVPTLVVSSAEVAEEVMRSQDLAFANRPRWRSSELLAGRKGMGFAPYGEYWRQARKVCVVHLLSPHRVLGFRPAREE</sequence>
<evidence type="ECO:0000256" key="4">
    <source>
        <dbReference type="ARBA" id="ARBA00023002"/>
    </source>
</evidence>
<accession>A0A1D1Y2W3</accession>
<dbReference type="InterPro" id="IPR036396">
    <property type="entry name" value="Cyt_P450_sf"/>
</dbReference>
<evidence type="ECO:0000256" key="3">
    <source>
        <dbReference type="ARBA" id="ARBA00022723"/>
    </source>
</evidence>
<dbReference type="GO" id="GO:0016705">
    <property type="term" value="F:oxidoreductase activity, acting on paired donors, with incorporation or reduction of molecular oxygen"/>
    <property type="evidence" value="ECO:0007669"/>
    <property type="project" value="InterPro"/>
</dbReference>
<dbReference type="InterPro" id="IPR001128">
    <property type="entry name" value="Cyt_P450"/>
</dbReference>
<dbReference type="Gene3D" id="1.10.630.10">
    <property type="entry name" value="Cytochrome P450"/>
    <property type="match status" value="1"/>
</dbReference>
<keyword evidence="6" id="KW-0812">Transmembrane</keyword>
<feature type="transmembrane region" description="Helical" evidence="6">
    <location>
        <begin position="20"/>
        <end position="43"/>
    </location>
</feature>
<dbReference type="Pfam" id="PF00067">
    <property type="entry name" value="p450"/>
    <property type="match status" value="1"/>
</dbReference>
<organism evidence="7">
    <name type="scientific">Anthurium amnicola</name>
    <dbReference type="NCBI Taxonomy" id="1678845"/>
    <lineage>
        <taxon>Eukaryota</taxon>
        <taxon>Viridiplantae</taxon>
        <taxon>Streptophyta</taxon>
        <taxon>Embryophyta</taxon>
        <taxon>Tracheophyta</taxon>
        <taxon>Spermatophyta</taxon>
        <taxon>Magnoliopsida</taxon>
        <taxon>Liliopsida</taxon>
        <taxon>Araceae</taxon>
        <taxon>Pothoideae</taxon>
        <taxon>Potheae</taxon>
        <taxon>Anthurium</taxon>
    </lineage>
</organism>
<evidence type="ECO:0000256" key="6">
    <source>
        <dbReference type="SAM" id="Phobius"/>
    </source>
</evidence>
<name>A0A1D1Y2W3_9ARAE</name>
<protein>
    <submittedName>
        <fullName evidence="7">Cytochrome P450 71A15</fullName>
    </submittedName>
</protein>
<dbReference type="PANTHER" id="PTHR47955:SF8">
    <property type="entry name" value="CYTOCHROME P450 71D11-LIKE"/>
    <property type="match status" value="1"/>
</dbReference>
<keyword evidence="4" id="KW-0560">Oxidoreductase</keyword>
<keyword evidence="6" id="KW-1133">Transmembrane helix</keyword>
<keyword evidence="3" id="KW-0479">Metal-binding</keyword>
<dbReference type="GO" id="GO:0020037">
    <property type="term" value="F:heme binding"/>
    <property type="evidence" value="ECO:0007669"/>
    <property type="project" value="InterPro"/>
</dbReference>
<evidence type="ECO:0000256" key="2">
    <source>
        <dbReference type="ARBA" id="ARBA00022617"/>
    </source>
</evidence>
<gene>
    <name evidence="7" type="primary">CYP71A15</name>
    <name evidence="7" type="ORF">g.80721</name>
</gene>
<dbReference type="PANTHER" id="PTHR47955">
    <property type="entry name" value="CYTOCHROME P450 FAMILY 71 PROTEIN"/>
    <property type="match status" value="1"/>
</dbReference>
<feature type="non-terminal residue" evidence="7">
    <location>
        <position position="169"/>
    </location>
</feature>
<reference evidence="7" key="1">
    <citation type="submission" date="2015-07" db="EMBL/GenBank/DDBJ databases">
        <title>Transcriptome Assembly of Anthurium amnicola.</title>
        <authorList>
            <person name="Suzuki J."/>
        </authorList>
    </citation>
    <scope>NUCLEOTIDE SEQUENCE</scope>
</reference>
<comment type="similarity">
    <text evidence="1">Belongs to the cytochrome P450 family.</text>
</comment>
<dbReference type="SUPFAM" id="SSF48264">
    <property type="entry name" value="Cytochrome P450"/>
    <property type="match status" value="1"/>
</dbReference>
<evidence type="ECO:0000256" key="5">
    <source>
        <dbReference type="ARBA" id="ARBA00023004"/>
    </source>
</evidence>
<keyword evidence="2" id="KW-0349">Heme</keyword>
<dbReference type="GO" id="GO:0005506">
    <property type="term" value="F:iron ion binding"/>
    <property type="evidence" value="ECO:0007669"/>
    <property type="project" value="InterPro"/>
</dbReference>